<proteinExistence type="predicted"/>
<name>A0A0J1CNJ9_9BURK</name>
<reference evidence="1 2" key="1">
    <citation type="journal article" date="2015" name="Genome Announc.">
        <title>Draft Genome Sequence of Burkholderia sp. Strain PML1(12), an Ectomycorrhizosphere-Inhabiting Bacterium with Effective Mineral-Weathering Ability.</title>
        <authorList>
            <person name="Uroz S."/>
            <person name="Oger P."/>
        </authorList>
    </citation>
    <scope>NUCLEOTIDE SEQUENCE [LARGE SCALE GENOMIC DNA]</scope>
    <source>
        <strain evidence="2">PML1(12)</strain>
    </source>
</reference>
<dbReference type="PATRIC" id="fig|908627.4.peg.7038"/>
<dbReference type="Proteomes" id="UP000035963">
    <property type="component" value="Unassembled WGS sequence"/>
</dbReference>
<organism evidence="1 2">
    <name type="scientific">Caballeronia mineralivorans PML1(12)</name>
    <dbReference type="NCBI Taxonomy" id="908627"/>
    <lineage>
        <taxon>Bacteria</taxon>
        <taxon>Pseudomonadati</taxon>
        <taxon>Pseudomonadota</taxon>
        <taxon>Betaproteobacteria</taxon>
        <taxon>Burkholderiales</taxon>
        <taxon>Burkholderiaceae</taxon>
        <taxon>Caballeronia</taxon>
    </lineage>
</organism>
<protein>
    <submittedName>
        <fullName evidence="1">Uncharacterized protein</fullName>
    </submittedName>
</protein>
<accession>A0A0J1CNJ9</accession>
<evidence type="ECO:0000313" key="2">
    <source>
        <dbReference type="Proteomes" id="UP000035963"/>
    </source>
</evidence>
<dbReference type="OrthoDB" id="9035491at2"/>
<sequence>MERTQSEREAARVAKHAAESRHYAAVIARQRERYSAAYGRTHDMEAREAARAMFVAAAIFERDANRIPSRAKKAIDALKLAVFMLDPKAPA</sequence>
<evidence type="ECO:0000313" key="1">
    <source>
        <dbReference type="EMBL" id="KLU22267.1"/>
    </source>
</evidence>
<dbReference type="EMBL" id="AEJF01000185">
    <property type="protein sequence ID" value="KLU22267.1"/>
    <property type="molecule type" value="Genomic_DNA"/>
</dbReference>
<comment type="caution">
    <text evidence="1">The sequence shown here is derived from an EMBL/GenBank/DDBJ whole genome shotgun (WGS) entry which is preliminary data.</text>
</comment>
<gene>
    <name evidence="1" type="ORF">EOS_31550</name>
</gene>
<dbReference type="AlphaFoldDB" id="A0A0J1CNJ9"/>
<keyword evidence="2" id="KW-1185">Reference proteome</keyword>